<comment type="similarity">
    <text evidence="10">Belongs to the chloride channel (TC 2.A.49) family.</text>
</comment>
<evidence type="ECO:0000256" key="5">
    <source>
        <dbReference type="ARBA" id="ARBA00022989"/>
    </source>
</evidence>
<dbReference type="GO" id="GO:0005886">
    <property type="term" value="C:plasma membrane"/>
    <property type="evidence" value="ECO:0007669"/>
    <property type="project" value="TreeGrafter"/>
</dbReference>
<dbReference type="Gene3D" id="3.10.580.10">
    <property type="entry name" value="CBS-domain"/>
    <property type="match status" value="2"/>
</dbReference>
<feature type="transmembrane region" description="Helical" evidence="10">
    <location>
        <begin position="27"/>
        <end position="45"/>
    </location>
</feature>
<dbReference type="OrthoDB" id="4564at2759"/>
<keyword evidence="2 10" id="KW-0813">Transport</keyword>
<reference evidence="13 14" key="2">
    <citation type="submission" date="2018-11" db="EMBL/GenBank/DDBJ databases">
        <authorList>
            <consortium name="Pathogen Informatics"/>
        </authorList>
    </citation>
    <scope>NUCLEOTIDE SEQUENCE [LARGE SCALE GENOMIC DNA]</scope>
</reference>
<protein>
    <recommendedName>
        <fullName evidence="10">Chloride channel protein</fullName>
    </recommendedName>
</protein>
<evidence type="ECO:0000313" key="13">
    <source>
        <dbReference type="EMBL" id="VDP04730.1"/>
    </source>
</evidence>
<evidence type="ECO:0000256" key="4">
    <source>
        <dbReference type="ARBA" id="ARBA00022737"/>
    </source>
</evidence>
<evidence type="ECO:0000256" key="10">
    <source>
        <dbReference type="RuleBase" id="RU361221"/>
    </source>
</evidence>
<dbReference type="InterPro" id="IPR000644">
    <property type="entry name" value="CBS_dom"/>
</dbReference>
<comment type="subcellular location">
    <subcellularLocation>
        <location evidence="1 10">Membrane</location>
        <topology evidence="1 10">Multi-pass membrane protein</topology>
    </subcellularLocation>
</comment>
<evidence type="ECO:0000256" key="9">
    <source>
        <dbReference type="PROSITE-ProRule" id="PRU00703"/>
    </source>
</evidence>
<dbReference type="Proteomes" id="UP000270296">
    <property type="component" value="Unassembled WGS sequence"/>
</dbReference>
<dbReference type="Pfam" id="PF00571">
    <property type="entry name" value="CBS"/>
    <property type="match status" value="1"/>
</dbReference>
<keyword evidence="3 10" id="KW-0812">Transmembrane</keyword>
<dbReference type="PANTHER" id="PTHR45720:SF10">
    <property type="entry name" value="CHLORIDE CHANNEL PROTEIN 2"/>
    <property type="match status" value="1"/>
</dbReference>
<keyword evidence="4" id="KW-0677">Repeat</keyword>
<evidence type="ECO:0000256" key="7">
    <source>
        <dbReference type="ARBA" id="ARBA00023136"/>
    </source>
</evidence>
<feature type="domain" description="CBS" evidence="12">
    <location>
        <begin position="243"/>
        <end position="302"/>
    </location>
</feature>
<evidence type="ECO:0000256" key="3">
    <source>
        <dbReference type="ARBA" id="ARBA00022692"/>
    </source>
</evidence>
<dbReference type="InterPro" id="IPR014743">
    <property type="entry name" value="Cl-channel_core"/>
</dbReference>
<evidence type="ECO:0000259" key="12">
    <source>
        <dbReference type="PROSITE" id="PS51371"/>
    </source>
</evidence>
<dbReference type="PROSITE" id="PS51371">
    <property type="entry name" value="CBS"/>
    <property type="match status" value="1"/>
</dbReference>
<sequence length="512" mass="56983">MFFISGVLFSIEVTTVHFAVRDYWRGFFSAGFSAISFGLLGMVFVGKNEVQAFSATHFPDKESYQVKELPAYAILGVACGLLGALYVFIQGRILKFILTNPFLEKATSYNAVAITLPIPNGVFSPLLLIGAGFGRLFGEIMALWFNYANETRVFPGSYSVLGAAALSGAVTQTVSTAVIIFELTGQITYRIPILLGVSLANAVSTCLELSVYDMGIKVKNLPFLPNLLPMSSSVHNIRVRDFMVRAIEHISMQSTYAEIQNLLVESHGVRVFPIVDDEESLTLLGSISRRQLEADLENKVGIKARKLEARRRKFERKTICIGLDHGKKHHSANELTEPSLDHTLNIQECCIGVTDRVPDAEHSRTRNGGFFAWFYMPTKLKCIAYQQDSEVDLVGDERKQWEEACLAEKPDFTRLNIDSAPLQLTEQTSLFQAHELFSLLGLYRAFVTWRGKLVGMVTLNELRQAIEHAKYGYVFDKQVYSRGKSVAKEAINPRVNGDGNTATESQPPNPPN</sequence>
<dbReference type="Gene3D" id="1.10.3080.10">
    <property type="entry name" value="Clc chloride channel"/>
    <property type="match status" value="2"/>
</dbReference>
<dbReference type="Pfam" id="PF00654">
    <property type="entry name" value="Voltage_CLC"/>
    <property type="match status" value="2"/>
</dbReference>
<accession>A0A183ILQ6</accession>
<dbReference type="WBParaSite" id="SBAD_0000474401-mRNA-1">
    <property type="protein sequence ID" value="SBAD_0000474401-mRNA-1"/>
    <property type="gene ID" value="SBAD_0000474401"/>
</dbReference>
<organism evidence="15">
    <name type="scientific">Soboliphyme baturini</name>
    <dbReference type="NCBI Taxonomy" id="241478"/>
    <lineage>
        <taxon>Eukaryota</taxon>
        <taxon>Metazoa</taxon>
        <taxon>Ecdysozoa</taxon>
        <taxon>Nematoda</taxon>
        <taxon>Enoplea</taxon>
        <taxon>Dorylaimia</taxon>
        <taxon>Dioctophymatida</taxon>
        <taxon>Dioctophymatoidea</taxon>
        <taxon>Soboliphymatidae</taxon>
        <taxon>Soboliphyme</taxon>
    </lineage>
</organism>
<dbReference type="InterPro" id="IPR046342">
    <property type="entry name" value="CBS_dom_sf"/>
</dbReference>
<proteinExistence type="inferred from homology"/>
<evidence type="ECO:0000256" key="6">
    <source>
        <dbReference type="ARBA" id="ARBA00023065"/>
    </source>
</evidence>
<dbReference type="PANTHER" id="PTHR45720">
    <property type="entry name" value="CHLORIDE CHANNEL PROTEIN 2"/>
    <property type="match status" value="1"/>
</dbReference>
<keyword evidence="5 10" id="KW-1133">Transmembrane helix</keyword>
<dbReference type="AlphaFoldDB" id="A0A183ILQ6"/>
<name>A0A183ILQ6_9BILA</name>
<evidence type="ECO:0000256" key="11">
    <source>
        <dbReference type="SAM" id="MobiDB-lite"/>
    </source>
</evidence>
<gene>
    <name evidence="13" type="ORF">SBAD_LOCUS4552</name>
</gene>
<evidence type="ECO:0000313" key="14">
    <source>
        <dbReference type="Proteomes" id="UP000270296"/>
    </source>
</evidence>
<feature type="region of interest" description="Disordered" evidence="11">
    <location>
        <begin position="490"/>
        <end position="512"/>
    </location>
</feature>
<dbReference type="SUPFAM" id="SSF81340">
    <property type="entry name" value="Clc chloride channel"/>
    <property type="match status" value="1"/>
</dbReference>
<evidence type="ECO:0000256" key="1">
    <source>
        <dbReference type="ARBA" id="ARBA00004141"/>
    </source>
</evidence>
<evidence type="ECO:0000256" key="8">
    <source>
        <dbReference type="ARBA" id="ARBA00023214"/>
    </source>
</evidence>
<comment type="caution">
    <text evidence="10">Lacks conserved residue(s) required for the propagation of feature annotation.</text>
</comment>
<keyword evidence="7 10" id="KW-0472">Membrane</keyword>
<dbReference type="SUPFAM" id="SSF54631">
    <property type="entry name" value="CBS-domain pair"/>
    <property type="match status" value="1"/>
</dbReference>
<dbReference type="InterPro" id="IPR001807">
    <property type="entry name" value="ClC"/>
</dbReference>
<keyword evidence="9" id="KW-0129">CBS domain</keyword>
<dbReference type="GO" id="GO:0005247">
    <property type="term" value="F:voltage-gated chloride channel activity"/>
    <property type="evidence" value="ECO:0007669"/>
    <property type="project" value="TreeGrafter"/>
</dbReference>
<reference evidence="15" key="1">
    <citation type="submission" date="2016-06" db="UniProtKB">
        <authorList>
            <consortium name="WormBaseParasite"/>
        </authorList>
    </citation>
    <scope>IDENTIFICATION</scope>
</reference>
<keyword evidence="8 10" id="KW-0868">Chloride</keyword>
<evidence type="ECO:0000256" key="2">
    <source>
        <dbReference type="ARBA" id="ARBA00022448"/>
    </source>
</evidence>
<dbReference type="PRINTS" id="PR00762">
    <property type="entry name" value="CLCHANNEL"/>
</dbReference>
<keyword evidence="6 10" id="KW-0406">Ion transport</keyword>
<keyword evidence="14" id="KW-1185">Reference proteome</keyword>
<dbReference type="InterPro" id="IPR050970">
    <property type="entry name" value="Cl_channel_volt-gated"/>
</dbReference>
<feature type="transmembrane region" description="Helical" evidence="10">
    <location>
        <begin position="69"/>
        <end position="89"/>
    </location>
</feature>
<evidence type="ECO:0000313" key="15">
    <source>
        <dbReference type="WBParaSite" id="SBAD_0000474401-mRNA-1"/>
    </source>
</evidence>
<dbReference type="EMBL" id="UZAM01008393">
    <property type="protein sequence ID" value="VDP04730.1"/>
    <property type="molecule type" value="Genomic_DNA"/>
</dbReference>